<proteinExistence type="predicted"/>
<evidence type="ECO:0000313" key="1">
    <source>
        <dbReference type="EMBL" id="GIY72641.1"/>
    </source>
</evidence>
<reference evidence="1 2" key="1">
    <citation type="submission" date="2021-06" db="EMBL/GenBank/DDBJ databases">
        <title>Caerostris extrusa draft genome.</title>
        <authorList>
            <person name="Kono N."/>
            <person name="Arakawa K."/>
        </authorList>
    </citation>
    <scope>NUCLEOTIDE SEQUENCE [LARGE SCALE GENOMIC DNA]</scope>
</reference>
<accession>A0AAV4VR15</accession>
<dbReference type="EMBL" id="BPLR01014972">
    <property type="protein sequence ID" value="GIY72641.1"/>
    <property type="molecule type" value="Genomic_DNA"/>
</dbReference>
<comment type="caution">
    <text evidence="1">The sequence shown here is derived from an EMBL/GenBank/DDBJ whole genome shotgun (WGS) entry which is preliminary data.</text>
</comment>
<name>A0AAV4VR15_CAEEX</name>
<evidence type="ECO:0000313" key="2">
    <source>
        <dbReference type="Proteomes" id="UP001054945"/>
    </source>
</evidence>
<organism evidence="1 2">
    <name type="scientific">Caerostris extrusa</name>
    <name type="common">Bark spider</name>
    <name type="synonym">Caerostris bankana</name>
    <dbReference type="NCBI Taxonomy" id="172846"/>
    <lineage>
        <taxon>Eukaryota</taxon>
        <taxon>Metazoa</taxon>
        <taxon>Ecdysozoa</taxon>
        <taxon>Arthropoda</taxon>
        <taxon>Chelicerata</taxon>
        <taxon>Arachnida</taxon>
        <taxon>Araneae</taxon>
        <taxon>Araneomorphae</taxon>
        <taxon>Entelegynae</taxon>
        <taxon>Araneoidea</taxon>
        <taxon>Araneidae</taxon>
        <taxon>Caerostris</taxon>
    </lineage>
</organism>
<protein>
    <submittedName>
        <fullName evidence="1">Uncharacterized protein</fullName>
    </submittedName>
</protein>
<sequence length="107" mass="11617">MTEHSAERLTTREPEVSTVMVFYAPLLMSSKQHISTGIFHQSLLSSSSRIVAESLMNGLSLYLFDKHFIPLALLVSSLSCKPVFRASLPPSPGFAVKDDACAAHPLG</sequence>
<keyword evidence="2" id="KW-1185">Reference proteome</keyword>
<dbReference type="AlphaFoldDB" id="A0AAV4VR15"/>
<dbReference type="Proteomes" id="UP001054945">
    <property type="component" value="Unassembled WGS sequence"/>
</dbReference>
<gene>
    <name evidence="1" type="ORF">CEXT_332001</name>
</gene>